<name>A6BG23_9FIRM</name>
<evidence type="ECO:0000256" key="1">
    <source>
        <dbReference type="SAM" id="Phobius"/>
    </source>
</evidence>
<keyword evidence="1" id="KW-0472">Membrane</keyword>
<reference evidence="2 3" key="1">
    <citation type="submission" date="2007-03" db="EMBL/GenBank/DDBJ databases">
        <authorList>
            <person name="Fulton L."/>
            <person name="Clifton S."/>
            <person name="Fulton B."/>
            <person name="Xu J."/>
            <person name="Minx P."/>
            <person name="Pepin K.H."/>
            <person name="Johnson M."/>
            <person name="Thiruvilangam P."/>
            <person name="Bhonagiri V."/>
            <person name="Nash W.E."/>
            <person name="Mardis E.R."/>
            <person name="Wilson R.K."/>
        </authorList>
    </citation>
    <scope>NUCLEOTIDE SEQUENCE [LARGE SCALE GENOMIC DNA]</scope>
    <source>
        <strain evidence="2 3">DSM 13814</strain>
    </source>
</reference>
<keyword evidence="1" id="KW-1133">Transmembrane helix</keyword>
<evidence type="ECO:0000313" key="2">
    <source>
        <dbReference type="EMBL" id="EDM63234.1"/>
    </source>
</evidence>
<feature type="transmembrane region" description="Helical" evidence="1">
    <location>
        <begin position="28"/>
        <end position="49"/>
    </location>
</feature>
<dbReference type="HOGENOM" id="CLU_2989363_0_0_9"/>
<sequence length="57" mass="6457">MRNKRIERNTESLPLAASPENMTMKIRAVLITMIISTALGSISSLKFPYDRYAITIQ</sequence>
<proteinExistence type="predicted"/>
<evidence type="ECO:0000313" key="3">
    <source>
        <dbReference type="Proteomes" id="UP000004016"/>
    </source>
</evidence>
<accession>A6BG23</accession>
<dbReference type="Proteomes" id="UP000004016">
    <property type="component" value="Unassembled WGS sequence"/>
</dbReference>
<organism evidence="2 3">
    <name type="scientific">Dorea longicatena DSM 13814</name>
    <dbReference type="NCBI Taxonomy" id="411462"/>
    <lineage>
        <taxon>Bacteria</taxon>
        <taxon>Bacillati</taxon>
        <taxon>Bacillota</taxon>
        <taxon>Clostridia</taxon>
        <taxon>Lachnospirales</taxon>
        <taxon>Lachnospiraceae</taxon>
        <taxon>Dorea</taxon>
    </lineage>
</organism>
<protein>
    <submittedName>
        <fullName evidence="2">Uncharacterized protein</fullName>
    </submittedName>
</protein>
<keyword evidence="1" id="KW-0812">Transmembrane</keyword>
<dbReference type="EMBL" id="AAXB02000005">
    <property type="protein sequence ID" value="EDM63234.1"/>
    <property type="molecule type" value="Genomic_DNA"/>
</dbReference>
<gene>
    <name evidence="2" type="ORF">DORLON_01245</name>
</gene>
<comment type="caution">
    <text evidence="2">The sequence shown here is derived from an EMBL/GenBank/DDBJ whole genome shotgun (WGS) entry which is preliminary data.</text>
</comment>
<dbReference type="AlphaFoldDB" id="A6BG23"/>
<reference evidence="2 3" key="2">
    <citation type="submission" date="2007-04" db="EMBL/GenBank/DDBJ databases">
        <title>Draft genome sequence of Dorea longicatena (DSM 13814).</title>
        <authorList>
            <person name="Sudarsanam P."/>
            <person name="Ley R."/>
            <person name="Guruge J."/>
            <person name="Turnbaugh P.J."/>
            <person name="Mahowald M."/>
            <person name="Liep D."/>
            <person name="Gordon J."/>
        </authorList>
    </citation>
    <scope>NUCLEOTIDE SEQUENCE [LARGE SCALE GENOMIC DNA]</scope>
    <source>
        <strain evidence="2 3">DSM 13814</strain>
    </source>
</reference>